<feature type="domain" description="N,N-dimethylformamidase beta subunit-like C-terminal" evidence="2">
    <location>
        <begin position="174"/>
        <end position="543"/>
    </location>
</feature>
<dbReference type="RefSeq" id="WP_129894304.1">
    <property type="nucleotide sequence ID" value="NZ_CP035758.1"/>
</dbReference>
<dbReference type="AlphaFoldDB" id="A0A4P6K4J1"/>
<keyword evidence="1" id="KW-0472">Membrane</keyword>
<dbReference type="Pfam" id="PF20254">
    <property type="entry name" value="DMFA2_C"/>
    <property type="match status" value="1"/>
</dbReference>
<protein>
    <recommendedName>
        <fullName evidence="2">N,N-dimethylformamidase beta subunit-like C-terminal domain-containing protein</fullName>
    </recommendedName>
</protein>
<dbReference type="KEGG" id="kbs:EPA93_47665"/>
<proteinExistence type="predicted"/>
<dbReference type="OrthoDB" id="505641at2"/>
<organism evidence="3 4">
    <name type="scientific">Ktedonosporobacter rubrisoli</name>
    <dbReference type="NCBI Taxonomy" id="2509675"/>
    <lineage>
        <taxon>Bacteria</taxon>
        <taxon>Bacillati</taxon>
        <taxon>Chloroflexota</taxon>
        <taxon>Ktedonobacteria</taxon>
        <taxon>Ktedonobacterales</taxon>
        <taxon>Ktedonosporobacteraceae</taxon>
        <taxon>Ktedonosporobacter</taxon>
    </lineage>
</organism>
<evidence type="ECO:0000313" key="3">
    <source>
        <dbReference type="EMBL" id="QBD83238.1"/>
    </source>
</evidence>
<feature type="transmembrane region" description="Helical" evidence="1">
    <location>
        <begin position="594"/>
        <end position="613"/>
    </location>
</feature>
<keyword evidence="1" id="KW-0812">Transmembrane</keyword>
<dbReference type="Proteomes" id="UP000290365">
    <property type="component" value="Chromosome"/>
</dbReference>
<sequence length="636" mass="70874">MLLSIENLTRENWPERLSVGANPYSGMQWLRRKRCVPGYAPFPQIYTAAWVKYSLFGILFLVLCLAQVLLAIEGQVPARTALNVQAANPIYRENQHTGTTRWQSVELLRASEQQKLSAQFIGSEGAAKGIDDGPAISTTASGPQAISGYAAQTSINHGDALALYISTKEASYNLEVYRMGWYKGNGARLLLSVPDLSGQNQPIPSPQPDTGLIECNWQVSYVLQTSQDWVSGIYLVKLIAKDGSVGYITFVLRADEAAADILYQVPVATYQAYNHWGGKSLYDFNSTGGRAYKVSYDRPYYDWAGAGFLFTGDYNMLRWLEAHNYNVTYVTSLDTQTNPLMYTNRKVFLTDWHDEYWSKDMRDNLALALSQGENLAFFAANDIFWQIRFEPSSSGVSNRIQVCYKDANRDPLSRTNPDIATVMWRDAPVHKPENALLGIMYNSEFDYGVSFPWVVTNSQHWIYKGTGLKNGSTIPGLVGYEFDSVWNNGLTPSGLVPLSRSPVISKYGEHATASGAIYTAQSGALVFVAGTIYWPWKLDDNTYEKYGADRRVQMMTTNVLSAMRSAPTNIGSPESNQGGIPAIVALLYANKLNLAVTLAGSLLLIALGARFLLTIMRKRRLDKQRVRLDDDDEFEI</sequence>
<accession>A0A4P6K4J1</accession>
<evidence type="ECO:0000256" key="1">
    <source>
        <dbReference type="SAM" id="Phobius"/>
    </source>
</evidence>
<reference evidence="3 4" key="1">
    <citation type="submission" date="2019-01" db="EMBL/GenBank/DDBJ databases">
        <title>Ktedonosporobacter rubrisoli SCAWS-G2.</title>
        <authorList>
            <person name="Huang Y."/>
            <person name="Yan B."/>
        </authorList>
    </citation>
    <scope>NUCLEOTIDE SEQUENCE [LARGE SCALE GENOMIC DNA]</scope>
    <source>
        <strain evidence="3 4">SCAWS-G2</strain>
    </source>
</reference>
<feature type="transmembrane region" description="Helical" evidence="1">
    <location>
        <begin position="53"/>
        <end position="72"/>
    </location>
</feature>
<evidence type="ECO:0000313" key="4">
    <source>
        <dbReference type="Proteomes" id="UP000290365"/>
    </source>
</evidence>
<evidence type="ECO:0000259" key="2">
    <source>
        <dbReference type="Pfam" id="PF20254"/>
    </source>
</evidence>
<gene>
    <name evidence="3" type="ORF">EPA93_47665</name>
</gene>
<keyword evidence="4" id="KW-1185">Reference proteome</keyword>
<keyword evidence="1" id="KW-1133">Transmembrane helix</keyword>
<dbReference type="InterPro" id="IPR046540">
    <property type="entry name" value="DMFA2_C"/>
</dbReference>
<name>A0A4P6K4J1_KTERU</name>
<dbReference type="EMBL" id="CP035758">
    <property type="protein sequence ID" value="QBD83238.1"/>
    <property type="molecule type" value="Genomic_DNA"/>
</dbReference>